<reference evidence="1 2" key="1">
    <citation type="journal article" date="2019" name="Genome Biol. Evol.">
        <title>Insights into the evolution of the New World diploid cottons (Gossypium, subgenus Houzingenia) based on genome sequencing.</title>
        <authorList>
            <person name="Grover C.E."/>
            <person name="Arick M.A. 2nd"/>
            <person name="Thrash A."/>
            <person name="Conover J.L."/>
            <person name="Sanders W.S."/>
            <person name="Peterson D.G."/>
            <person name="Frelichowski J.E."/>
            <person name="Scheffler J.A."/>
            <person name="Scheffler B.E."/>
            <person name="Wendel J.F."/>
        </authorList>
    </citation>
    <scope>NUCLEOTIDE SEQUENCE [LARGE SCALE GENOMIC DNA]</scope>
    <source>
        <strain evidence="1">185</strain>
        <tissue evidence="1">Leaf</tissue>
    </source>
</reference>
<evidence type="ECO:0000313" key="1">
    <source>
        <dbReference type="EMBL" id="MBA0674543.1"/>
    </source>
</evidence>
<name>A0A7J8WHW9_GOSAI</name>
<dbReference type="Proteomes" id="UP000593577">
    <property type="component" value="Unassembled WGS sequence"/>
</dbReference>
<accession>A0A7J8WHW9</accession>
<comment type="caution">
    <text evidence="1">The sequence shown here is derived from an EMBL/GenBank/DDBJ whole genome shotgun (WGS) entry which is preliminary data.</text>
</comment>
<organism evidence="1 2">
    <name type="scientific">Gossypium aridum</name>
    <name type="common">American cotton</name>
    <name type="synonym">Erioxylum aridum</name>
    <dbReference type="NCBI Taxonomy" id="34290"/>
    <lineage>
        <taxon>Eukaryota</taxon>
        <taxon>Viridiplantae</taxon>
        <taxon>Streptophyta</taxon>
        <taxon>Embryophyta</taxon>
        <taxon>Tracheophyta</taxon>
        <taxon>Spermatophyta</taxon>
        <taxon>Magnoliopsida</taxon>
        <taxon>eudicotyledons</taxon>
        <taxon>Gunneridae</taxon>
        <taxon>Pentapetalae</taxon>
        <taxon>rosids</taxon>
        <taxon>malvids</taxon>
        <taxon>Malvales</taxon>
        <taxon>Malvaceae</taxon>
        <taxon>Malvoideae</taxon>
        <taxon>Gossypium</taxon>
    </lineage>
</organism>
<gene>
    <name evidence="1" type="ORF">Goari_016133</name>
</gene>
<dbReference type="EMBL" id="JABFAA010000001">
    <property type="protein sequence ID" value="MBA0674543.1"/>
    <property type="molecule type" value="Genomic_DNA"/>
</dbReference>
<feature type="non-terminal residue" evidence="1">
    <location>
        <position position="169"/>
    </location>
</feature>
<keyword evidence="2" id="KW-1185">Reference proteome</keyword>
<evidence type="ECO:0000313" key="2">
    <source>
        <dbReference type="Proteomes" id="UP000593577"/>
    </source>
</evidence>
<protein>
    <submittedName>
        <fullName evidence="1">Uncharacterized protein</fullName>
    </submittedName>
</protein>
<proteinExistence type="predicted"/>
<sequence length="169" mass="19110">METLGCLSLHYLWRRYLASPKLLILETSLESCFPSSNANLSFSLIFASLQIHDIGIETMTLDKSWVDAFRFSMVYMNGIASFIEYATGNCTNSYTYIFRARSALIKFSVSKLYMIIFVHMAIGLNVPVHDKDEFSQGDHVNGRGGIDSTLLPSEDVRRTTDEVINLMDD</sequence>
<dbReference type="AlphaFoldDB" id="A0A7J8WHW9"/>